<name>A0A975BL20_9BACT</name>
<evidence type="ECO:0000313" key="2">
    <source>
        <dbReference type="Proteomes" id="UP000663722"/>
    </source>
</evidence>
<proteinExistence type="predicted"/>
<accession>A0A975BL20</accession>
<reference evidence="1" key="1">
    <citation type="journal article" date="2021" name="Microb. Physiol.">
        <title>Proteogenomic Insights into the Physiology of Marine, Sulfate-Reducing, Filamentous Desulfonema limicola and Desulfonema magnum.</title>
        <authorList>
            <person name="Schnaars V."/>
            <person name="Wohlbrand L."/>
            <person name="Scheve S."/>
            <person name="Hinrichs C."/>
            <person name="Reinhardt R."/>
            <person name="Rabus R."/>
        </authorList>
    </citation>
    <scope>NUCLEOTIDE SEQUENCE</scope>
    <source>
        <strain evidence="1">4be13</strain>
    </source>
</reference>
<protein>
    <submittedName>
        <fullName evidence="1">Uncharacterized protein</fullName>
    </submittedName>
</protein>
<organism evidence="1 2">
    <name type="scientific">Desulfonema magnum</name>
    <dbReference type="NCBI Taxonomy" id="45655"/>
    <lineage>
        <taxon>Bacteria</taxon>
        <taxon>Pseudomonadati</taxon>
        <taxon>Thermodesulfobacteriota</taxon>
        <taxon>Desulfobacteria</taxon>
        <taxon>Desulfobacterales</taxon>
        <taxon>Desulfococcaceae</taxon>
        <taxon>Desulfonema</taxon>
    </lineage>
</organism>
<sequence>MKILIGYKINQHQTICLNNRPSGTGRRGTFAPRLRSCSKSLPDNQENKIRIKAKKF</sequence>
<dbReference type="Proteomes" id="UP000663722">
    <property type="component" value="Chromosome"/>
</dbReference>
<dbReference type="AlphaFoldDB" id="A0A975BL20"/>
<keyword evidence="2" id="KW-1185">Reference proteome</keyword>
<dbReference type="KEGG" id="dmm:dnm_031050"/>
<evidence type="ECO:0000313" key="1">
    <source>
        <dbReference type="EMBL" id="QTA87078.1"/>
    </source>
</evidence>
<dbReference type="EMBL" id="CP061800">
    <property type="protein sequence ID" value="QTA87078.1"/>
    <property type="molecule type" value="Genomic_DNA"/>
</dbReference>
<gene>
    <name evidence="1" type="ORF">dnm_031050</name>
</gene>